<dbReference type="EMBL" id="JACCBF010000001">
    <property type="protein sequence ID" value="NYD31054.1"/>
    <property type="molecule type" value="Genomic_DNA"/>
</dbReference>
<name>A0A852RT14_9ACTN</name>
<proteinExistence type="predicted"/>
<evidence type="ECO:0000313" key="2">
    <source>
        <dbReference type="Proteomes" id="UP000582231"/>
    </source>
</evidence>
<organism evidence="1 2">
    <name type="scientific">Nocardioides kongjuensis</name>
    <dbReference type="NCBI Taxonomy" id="349522"/>
    <lineage>
        <taxon>Bacteria</taxon>
        <taxon>Bacillati</taxon>
        <taxon>Actinomycetota</taxon>
        <taxon>Actinomycetes</taxon>
        <taxon>Propionibacteriales</taxon>
        <taxon>Nocardioidaceae</taxon>
        <taxon>Nocardioides</taxon>
    </lineage>
</organism>
<dbReference type="RefSeq" id="WP_246319041.1">
    <property type="nucleotide sequence ID" value="NZ_BAABEF010000001.1"/>
</dbReference>
<protein>
    <submittedName>
        <fullName evidence="1">Uracil-DNA glycosylase</fullName>
    </submittedName>
</protein>
<accession>A0A852RT14</accession>
<keyword evidence="2" id="KW-1185">Reference proteome</keyword>
<comment type="caution">
    <text evidence="1">The sequence shown here is derived from an EMBL/GenBank/DDBJ whole genome shotgun (WGS) entry which is preliminary data.</text>
</comment>
<evidence type="ECO:0000313" key="1">
    <source>
        <dbReference type="EMBL" id="NYD31054.1"/>
    </source>
</evidence>
<dbReference type="AlphaFoldDB" id="A0A852RT14"/>
<reference evidence="1 2" key="1">
    <citation type="submission" date="2020-07" db="EMBL/GenBank/DDBJ databases">
        <title>Sequencing the genomes of 1000 actinobacteria strains.</title>
        <authorList>
            <person name="Klenk H.-P."/>
        </authorList>
    </citation>
    <scope>NUCLEOTIDE SEQUENCE [LARGE SCALE GENOMIC DNA]</scope>
    <source>
        <strain evidence="1 2">DSM 19082</strain>
    </source>
</reference>
<sequence length="82" mass="8964">MGAAGAEAWVPDRPTLPRLRAAVQECRGRRLAWPEDPPVDAPPAWVLATTHPSAVLRARDQRQAAYDGLVADLRLAVGWLSR</sequence>
<gene>
    <name evidence="1" type="ORF">BJ958_002600</name>
</gene>
<dbReference type="Proteomes" id="UP000582231">
    <property type="component" value="Unassembled WGS sequence"/>
</dbReference>